<keyword evidence="6" id="KW-1185">Reference proteome</keyword>
<dbReference type="SMART" id="SM00257">
    <property type="entry name" value="LysM"/>
    <property type="match status" value="1"/>
</dbReference>
<accession>A0A0M2SIW5</accession>
<evidence type="ECO:0000256" key="3">
    <source>
        <dbReference type="SAM" id="SignalP"/>
    </source>
</evidence>
<dbReference type="RefSeq" id="WP_046526069.1">
    <property type="nucleotide sequence ID" value="NZ_LAYY01000100.1"/>
</dbReference>
<feature type="signal peptide" evidence="3">
    <location>
        <begin position="1"/>
        <end position="24"/>
    </location>
</feature>
<feature type="chain" id="PRO_5005641743" description="LysM domain-containing protein" evidence="3">
    <location>
        <begin position="25"/>
        <end position="208"/>
    </location>
</feature>
<gene>
    <name evidence="5" type="ORF">WQ57_23460</name>
</gene>
<dbReference type="InterPro" id="IPR018392">
    <property type="entry name" value="LysM"/>
</dbReference>
<dbReference type="GO" id="GO:0019867">
    <property type="term" value="C:outer membrane"/>
    <property type="evidence" value="ECO:0007669"/>
    <property type="project" value="InterPro"/>
</dbReference>
<dbReference type="SUPFAM" id="SSF50685">
    <property type="entry name" value="Barwin-like endoglucanases"/>
    <property type="match status" value="1"/>
</dbReference>
<dbReference type="AlphaFoldDB" id="A0A0M2SIW5"/>
<dbReference type="Pfam" id="PF06725">
    <property type="entry name" value="3D"/>
    <property type="match status" value="1"/>
</dbReference>
<keyword evidence="1 3" id="KW-0732">Signal</keyword>
<dbReference type="InterPro" id="IPR051933">
    <property type="entry name" value="Resuscitation_pf_RpfB"/>
</dbReference>
<name>A0A0M2SIW5_9BACI</name>
<feature type="compositionally biased region" description="Low complexity" evidence="2">
    <location>
        <begin position="73"/>
        <end position="104"/>
    </location>
</feature>
<reference evidence="5 6" key="1">
    <citation type="submission" date="2015-04" db="EMBL/GenBank/DDBJ databases">
        <title>Taxonomic description and genome sequence of Bacillus campisalis sp. nov., a novel member of the genus Bacillus isolated from solar saltern.</title>
        <authorList>
            <person name="Mathan Kumar R."/>
            <person name="Kaur G."/>
            <person name="Kumar A."/>
            <person name="Singh N.K."/>
            <person name="Kaur N."/>
            <person name="Kumar N."/>
            <person name="Mayilraj S."/>
        </authorList>
    </citation>
    <scope>NUCLEOTIDE SEQUENCE [LARGE SCALE GENOMIC DNA]</scope>
    <source>
        <strain evidence="5 6">SA2-6</strain>
    </source>
</reference>
<dbReference type="OrthoDB" id="9798935at2"/>
<evidence type="ECO:0000256" key="2">
    <source>
        <dbReference type="SAM" id="MobiDB-lite"/>
    </source>
</evidence>
<organism evidence="5 6">
    <name type="scientific">Mesobacillus campisalis</name>
    <dbReference type="NCBI Taxonomy" id="1408103"/>
    <lineage>
        <taxon>Bacteria</taxon>
        <taxon>Bacillati</taxon>
        <taxon>Bacillota</taxon>
        <taxon>Bacilli</taxon>
        <taxon>Bacillales</taxon>
        <taxon>Bacillaceae</taxon>
        <taxon>Mesobacillus</taxon>
    </lineage>
</organism>
<dbReference type="Proteomes" id="UP000034166">
    <property type="component" value="Unassembled WGS sequence"/>
</dbReference>
<dbReference type="PATRIC" id="fig|1408103.3.peg.5058"/>
<evidence type="ECO:0000256" key="1">
    <source>
        <dbReference type="ARBA" id="ARBA00022729"/>
    </source>
</evidence>
<dbReference type="CDD" id="cd22786">
    <property type="entry name" value="DPBB_YuiC-like"/>
    <property type="match status" value="1"/>
</dbReference>
<comment type="caution">
    <text evidence="5">The sequence shown here is derived from an EMBL/GenBank/DDBJ whole genome shotgun (WGS) entry which is preliminary data.</text>
</comment>
<dbReference type="EMBL" id="LAYY01000100">
    <property type="protein sequence ID" value="KKK33581.1"/>
    <property type="molecule type" value="Genomic_DNA"/>
</dbReference>
<dbReference type="PROSITE" id="PS51782">
    <property type="entry name" value="LYSM"/>
    <property type="match status" value="1"/>
</dbReference>
<evidence type="ECO:0000259" key="4">
    <source>
        <dbReference type="PROSITE" id="PS51782"/>
    </source>
</evidence>
<feature type="domain" description="LysM" evidence="4">
    <location>
        <begin position="27"/>
        <end position="70"/>
    </location>
</feature>
<feature type="region of interest" description="Disordered" evidence="2">
    <location>
        <begin position="73"/>
        <end position="110"/>
    </location>
</feature>
<dbReference type="PANTHER" id="PTHR39160:SF6">
    <property type="entry name" value="CELL WALL-BINDING PROTEIN YOCH"/>
    <property type="match status" value="1"/>
</dbReference>
<evidence type="ECO:0000313" key="5">
    <source>
        <dbReference type="EMBL" id="KKK33581.1"/>
    </source>
</evidence>
<dbReference type="CDD" id="cd00118">
    <property type="entry name" value="LysM"/>
    <property type="match status" value="1"/>
</dbReference>
<dbReference type="SUPFAM" id="SSF54106">
    <property type="entry name" value="LysM domain"/>
    <property type="match status" value="1"/>
</dbReference>
<dbReference type="Pfam" id="PF01476">
    <property type="entry name" value="LysM"/>
    <property type="match status" value="1"/>
</dbReference>
<dbReference type="InterPro" id="IPR036779">
    <property type="entry name" value="LysM_dom_sf"/>
</dbReference>
<dbReference type="PANTHER" id="PTHR39160">
    <property type="entry name" value="CELL WALL-BINDING PROTEIN YOCH"/>
    <property type="match status" value="1"/>
</dbReference>
<sequence length="208" mass="22046">MKKLLVTLVVALSIALGTANFASAASNTYTVKSGDTLYRIAKSNKTSVKNLKSWNNLKSDTIYPKQKLKVTAPAKKTSAGAKKTTASAKAKAPAKKATPVKAASQKPSRNQVKKTLTVSASAFTASCKGCSGITYTGINLKKNPHMKVISVDPKVIPLGSKVYVPGYGTAIAADKGSAIKGNRIDVFMPKYNDAIKWGRKTVTVQILK</sequence>
<proteinExistence type="predicted"/>
<dbReference type="GO" id="GO:0004553">
    <property type="term" value="F:hydrolase activity, hydrolyzing O-glycosyl compounds"/>
    <property type="evidence" value="ECO:0007669"/>
    <property type="project" value="InterPro"/>
</dbReference>
<evidence type="ECO:0000313" key="6">
    <source>
        <dbReference type="Proteomes" id="UP000034166"/>
    </source>
</evidence>
<dbReference type="GO" id="GO:0009254">
    <property type="term" value="P:peptidoglycan turnover"/>
    <property type="evidence" value="ECO:0007669"/>
    <property type="project" value="InterPro"/>
</dbReference>
<dbReference type="Gene3D" id="3.10.350.10">
    <property type="entry name" value="LysM domain"/>
    <property type="match status" value="1"/>
</dbReference>
<dbReference type="InterPro" id="IPR036908">
    <property type="entry name" value="RlpA-like_sf"/>
</dbReference>
<dbReference type="InterPro" id="IPR010611">
    <property type="entry name" value="3D_dom"/>
</dbReference>
<protein>
    <recommendedName>
        <fullName evidence="4">LysM domain-containing protein</fullName>
    </recommendedName>
</protein>